<reference evidence="1" key="5">
    <citation type="submission" date="2001-07" db="EMBL/GenBank/DDBJ databases">
        <authorList>
            <person name="Adachi J."/>
            <person name="Aizawa K."/>
            <person name="Akimura T."/>
            <person name="Arakawa T."/>
            <person name="Bono H."/>
            <person name="Carninci P."/>
            <person name="Fukuda S."/>
            <person name="Furuno M."/>
            <person name="Hanagaki T."/>
            <person name="Hara A."/>
            <person name="Hashizume W."/>
            <person name="Hayashida K."/>
            <person name="Hayatsu N."/>
            <person name="Hiramoto K."/>
            <person name="Hiraoka T."/>
            <person name="Hirozane T."/>
            <person name="Hori F."/>
            <person name="Imotani K."/>
            <person name="Ishii Y."/>
            <person name="Itoh M."/>
            <person name="Kagawa I."/>
            <person name="Kasukawa T."/>
            <person name="Katoh H."/>
            <person name="Kawai J."/>
            <person name="Kojima Y."/>
            <person name="Kondo S."/>
            <person name="Konno H."/>
            <person name="Kouda M."/>
            <person name="Koya S."/>
            <person name="Kurihara C."/>
            <person name="Matsuyama T."/>
            <person name="Miyazaki A."/>
            <person name="Murata M."/>
            <person name="Nakamura M."/>
            <person name="Nishi K."/>
            <person name="Nomura K."/>
            <person name="Numazaki R."/>
            <person name="Ohno M."/>
            <person name="Ohsato N."/>
            <person name="Okazaki Y."/>
            <person name="Saito R."/>
            <person name="Saitoh H."/>
            <person name="Sakai C."/>
            <person name="Sakai K."/>
            <person name="Sakazume N."/>
            <person name="Sano H."/>
            <person name="Sasaki D."/>
            <person name="Shibata K."/>
            <person name="Shinagawa A."/>
            <person name="Shiraki T."/>
            <person name="Sogabe Y."/>
            <person name="Tagami M."/>
            <person name="Tagawa A."/>
            <person name="Takahashi F."/>
            <person name="Takaku-Akahira S."/>
            <person name="Takeda Y."/>
            <person name="Tanaka T."/>
            <person name="Tomaru A."/>
            <person name="Toya T."/>
            <person name="Yasunishi A."/>
            <person name="Muramatsu M."/>
            <person name="Hayashizaki Y."/>
        </authorList>
    </citation>
    <scope>NUCLEOTIDE SEQUENCE</scope>
    <source>
        <strain evidence="1">C57BL/6J</strain>
        <tissue evidence="1">Diencephalon</tissue>
    </source>
</reference>
<protein>
    <submittedName>
        <fullName evidence="1">Uncharacterized protein</fullName>
    </submittedName>
</protein>
<evidence type="ECO:0000313" key="2">
    <source>
        <dbReference type="MGI" id="MGI:2146236"/>
    </source>
</evidence>
<reference evidence="1" key="3">
    <citation type="journal article" date="2000" name="Genome Res.">
        <title>RIKEN integrated sequence analysis (RISA) system--384-format sequencing pipeline with 384 multicapillary sequencer.</title>
        <authorList>
            <person name="Shibata K."/>
            <person name="Itoh M."/>
            <person name="Aizawa K."/>
            <person name="Nagaoka S."/>
            <person name="Sasaki N."/>
            <person name="Carninci P."/>
            <person name="Konno H."/>
            <person name="Akiyama J."/>
            <person name="Nishi K."/>
            <person name="Kitsunai T."/>
            <person name="Tashiro H."/>
            <person name="Itoh M."/>
            <person name="Sumi N."/>
            <person name="Ishii Y."/>
            <person name="Nakamura S."/>
            <person name="Hazama M."/>
            <person name="Nishine T."/>
            <person name="Harada A."/>
            <person name="Yamamoto R."/>
            <person name="Matsumoto H."/>
            <person name="Sakaguchi S."/>
            <person name="Ikegami T."/>
            <person name="Kashiwagi K."/>
            <person name="Fujiwake S."/>
            <person name="Inoue K."/>
            <person name="Togawa Y."/>
            <person name="Izawa M."/>
            <person name="Ohara E."/>
            <person name="Watahiki M."/>
            <person name="Yoneda Y."/>
            <person name="Ishikawa T."/>
            <person name="Ozawa K."/>
            <person name="Tanaka T."/>
            <person name="Matsuura S."/>
            <person name="Kawai J."/>
            <person name="Okazaki Y."/>
            <person name="Muramatsu M."/>
            <person name="Inoue Y."/>
            <person name="Kira A."/>
            <person name="Hayashizaki Y."/>
        </authorList>
    </citation>
    <scope>NUCLEOTIDE SEQUENCE</scope>
    <source>
        <strain evidence="1">C57BL/6J</strain>
        <tissue evidence="1">Diencephalon</tissue>
    </source>
</reference>
<evidence type="ECO:0000313" key="1">
    <source>
        <dbReference type="EMBL" id="BAC28665.1"/>
    </source>
</evidence>
<dbReference type="EMBL" id="AK034301">
    <property type="protein sequence ID" value="BAC28665.1"/>
    <property type="molecule type" value="mRNA"/>
</dbReference>
<organism evidence="1">
    <name type="scientific">Mus musculus</name>
    <name type="common">Mouse</name>
    <dbReference type="NCBI Taxonomy" id="10090"/>
    <lineage>
        <taxon>Eukaryota</taxon>
        <taxon>Metazoa</taxon>
        <taxon>Chordata</taxon>
        <taxon>Craniata</taxon>
        <taxon>Vertebrata</taxon>
        <taxon>Euteleostomi</taxon>
        <taxon>Mammalia</taxon>
        <taxon>Eutheria</taxon>
        <taxon>Euarchontoglires</taxon>
        <taxon>Glires</taxon>
        <taxon>Rodentia</taxon>
        <taxon>Myomorpha</taxon>
        <taxon>Muroidea</taxon>
        <taxon>Muridae</taxon>
        <taxon>Murinae</taxon>
        <taxon>Mus</taxon>
        <taxon>Mus</taxon>
    </lineage>
</organism>
<gene>
    <name evidence="2" type="primary">Slc45a4</name>
</gene>
<reference evidence="1" key="4">
    <citation type="journal article" date="2001" name="Nature">
        <title>Functional annotation of a full-length mouse cDNA collection.</title>
        <authorList>
            <consortium name="The RIKEN Genome Exploration Research Group Phase II Team and the FANTOM Consortium"/>
        </authorList>
    </citation>
    <scope>NUCLEOTIDE SEQUENCE</scope>
    <source>
        <strain evidence="1">C57BL/6J</strain>
        <tissue evidence="1">Diencephalon</tissue>
    </source>
</reference>
<name>Q8CBY6_MOUSE</name>
<feature type="non-terminal residue" evidence="1">
    <location>
        <position position="1"/>
    </location>
</feature>
<dbReference type="AlphaFoldDB" id="Q8CBY6"/>
<reference evidence="1" key="1">
    <citation type="journal article" date="1999" name="Methods Enzymol.">
        <title>High-efficiency full-length cDNA cloning.</title>
        <authorList>
            <person name="Carninci P."/>
            <person name="Hayashizaki Y."/>
        </authorList>
    </citation>
    <scope>NUCLEOTIDE SEQUENCE</scope>
    <source>
        <strain evidence="1">C57BL/6J</strain>
        <tissue evidence="1">Diencephalon</tissue>
    </source>
</reference>
<reference evidence="1" key="8">
    <citation type="journal article" date="2005" name="Science">
        <title>Antisense Transcription in the Mammalian Transcriptome.</title>
        <authorList>
            <consortium name="RIKEN Genome Exploration Research Group and Genome Science Group (Genome Network Project Core Group) and the FANTOM Consortium"/>
        </authorList>
    </citation>
    <scope>NUCLEOTIDE SEQUENCE</scope>
    <source>
        <strain evidence="1">C57BL/6J</strain>
        <tissue evidence="1">Diencephalon</tissue>
    </source>
</reference>
<reference evidence="1" key="2">
    <citation type="journal article" date="2000" name="Genome Res.">
        <title>Normalization and subtraction of cap-trapper-selected cDNAs to prepare full-length cDNA libraries for rapid discovery of new genes.</title>
        <authorList>
            <person name="Carninci P."/>
            <person name="Shibata Y."/>
            <person name="Hayatsu N."/>
            <person name="Sugahara Y."/>
            <person name="Shibata K."/>
            <person name="Itoh M."/>
            <person name="Konno H."/>
            <person name="Okazaki Y."/>
            <person name="Muramatsu M."/>
            <person name="Hayashizaki Y."/>
        </authorList>
    </citation>
    <scope>NUCLEOTIDE SEQUENCE</scope>
    <source>
        <strain evidence="1">C57BL/6J</strain>
        <tissue evidence="1">Diencephalon</tissue>
    </source>
</reference>
<dbReference type="MGI" id="MGI:2146236">
    <property type="gene designation" value="Slc45a4"/>
</dbReference>
<sequence length="190" mass="20990">ISNLENIRVCISKPVIGSAETDSLGRYHLKAADSSVVSRLPSRCLLETPSASVWYCSASEYFSVYFRNSIFFFTTVVFLEEHHLWRVRLAILCTAETTHQSWGKVPEVFEQKAAIPQGSLQTSHPGTAPTSRAECELSVCLLRACVQVCLSSPYPRALPQKPPQGSCWLRGTLQLVSTRLAGNQAQSSSR</sequence>
<proteinExistence type="evidence at transcript level"/>
<accession>Q8CBY6</accession>
<dbReference type="AGR" id="MGI:2146236"/>
<reference evidence="1" key="6">
    <citation type="journal article" date="2002" name="Nature">
        <title>Analysis of the mouse transcriptome based on functional annotation of 60,770 full-length cDNAs.</title>
        <authorList>
            <consortium name="The FANTOM Consortium and the RIKEN Genome Exploration Research Group Phase I and II Team"/>
        </authorList>
    </citation>
    <scope>NUCLEOTIDE SEQUENCE</scope>
    <source>
        <strain evidence="1">C57BL/6J</strain>
        <tissue evidence="1">Diencephalon</tissue>
    </source>
</reference>
<reference evidence="1" key="7">
    <citation type="journal article" date="2005" name="Science">
        <title>The Transcriptional Landscape of the Mammalian Genome.</title>
        <authorList>
            <consortium name="The FANTOM Consortium"/>
            <consortium name="Riken Genome Exploration Research Group and Genome Science Group (Genome Network Project Core Group)"/>
        </authorList>
    </citation>
    <scope>NUCLEOTIDE SEQUENCE</scope>
    <source>
        <strain evidence="1">C57BL/6J</strain>
        <tissue evidence="1">Diencephalon</tissue>
    </source>
</reference>